<dbReference type="SUPFAM" id="SSF141523">
    <property type="entry name" value="L,D-transpeptidase catalytic domain-like"/>
    <property type="match status" value="1"/>
</dbReference>
<feature type="compositionally biased region" description="Basic and acidic residues" evidence="8">
    <location>
        <begin position="493"/>
        <end position="504"/>
    </location>
</feature>
<evidence type="ECO:0000256" key="6">
    <source>
        <dbReference type="ARBA" id="ARBA00023316"/>
    </source>
</evidence>
<dbReference type="SUPFAM" id="SSF47090">
    <property type="entry name" value="PGBD-like"/>
    <property type="match status" value="1"/>
</dbReference>
<dbReference type="InterPro" id="IPR005490">
    <property type="entry name" value="LD_TPept_cat_dom"/>
</dbReference>
<dbReference type="InterPro" id="IPR018392">
    <property type="entry name" value="LysM"/>
</dbReference>
<proteinExistence type="inferred from homology"/>
<evidence type="ECO:0000256" key="3">
    <source>
        <dbReference type="ARBA" id="ARBA00022679"/>
    </source>
</evidence>
<keyword evidence="4 7" id="KW-0133">Cell shape</keyword>
<evidence type="ECO:0000256" key="7">
    <source>
        <dbReference type="PROSITE-ProRule" id="PRU01373"/>
    </source>
</evidence>
<dbReference type="GO" id="GO:0071972">
    <property type="term" value="F:peptidoglycan L,D-transpeptidase activity"/>
    <property type="evidence" value="ECO:0007669"/>
    <property type="project" value="TreeGrafter"/>
</dbReference>
<evidence type="ECO:0000256" key="8">
    <source>
        <dbReference type="SAM" id="MobiDB-lite"/>
    </source>
</evidence>
<gene>
    <name evidence="10" type="ORF">AVDCRST_MAG89-3279</name>
</gene>
<keyword evidence="5 7" id="KW-0573">Peptidoglycan synthesis</keyword>
<comment type="similarity">
    <text evidence="2">Belongs to the YkuD family.</text>
</comment>
<dbReference type="GO" id="GO:0018104">
    <property type="term" value="P:peptidoglycan-protein cross-linking"/>
    <property type="evidence" value="ECO:0007669"/>
    <property type="project" value="TreeGrafter"/>
</dbReference>
<dbReference type="UniPathway" id="UPA00219"/>
<organism evidence="10">
    <name type="scientific">uncultured Gemmatimonadota bacterium</name>
    <dbReference type="NCBI Taxonomy" id="203437"/>
    <lineage>
        <taxon>Bacteria</taxon>
        <taxon>Pseudomonadati</taxon>
        <taxon>Gemmatimonadota</taxon>
        <taxon>environmental samples</taxon>
    </lineage>
</organism>
<evidence type="ECO:0000259" key="9">
    <source>
        <dbReference type="PROSITE" id="PS52029"/>
    </source>
</evidence>
<dbReference type="InterPro" id="IPR002477">
    <property type="entry name" value="Peptidoglycan-bd-like"/>
</dbReference>
<evidence type="ECO:0000256" key="2">
    <source>
        <dbReference type="ARBA" id="ARBA00005992"/>
    </source>
</evidence>
<dbReference type="InterPro" id="IPR036365">
    <property type="entry name" value="PGBD-like_sf"/>
</dbReference>
<feature type="active site" description="Proton donor/acceptor" evidence="7">
    <location>
        <position position="358"/>
    </location>
</feature>
<dbReference type="EMBL" id="CADCTV010000685">
    <property type="protein sequence ID" value="CAA9353519.1"/>
    <property type="molecule type" value="Genomic_DNA"/>
</dbReference>
<evidence type="ECO:0000256" key="5">
    <source>
        <dbReference type="ARBA" id="ARBA00022984"/>
    </source>
</evidence>
<dbReference type="InterPro" id="IPR050979">
    <property type="entry name" value="LD-transpeptidase"/>
</dbReference>
<name>A0A6J4MBS0_9BACT</name>
<sequence length="504" mass="54291">MIIKRVSLAGLAALALAGCKDGGGDAQAKGAQVREADNDPTRAVVAWDRRAARMTPEEMERARLDESWMQVVQLDPITGGRNERPNPEKWEQLSIESVNTAPQHVPLYGDVGGPSVLRIQVMLDRALFSPGIMDGRWGKNTAQALYWFQKREGLPATARADSATFERLRSASGSPAELVVRRTLSAEDVEGPFTKIPEDVYEHAKLDCSCYESLTEKLSEMFHITPDLLAKLNPGVQIDGLRAGQTVNVPAVRDENAAGRGQQVAKLIISGAGTYLHAVDANGRVIYHFPSTLGGKYSPSPTGSYRVTRVTQDPSWHYQPDILVGVPDDEPDAMIPKGPNVAVGTVWMALSEPHFGIHGTAEPQTIGYASSNGCVRLTNWDVEFLSRHIRSNTPVEFRDITGQKQAEDPANAESSGSASARGNSAPSTPAAARPSTGTSSGRSGAASERTSTRREGSTTPSRADTASRSGTTRRERARTDSGARSRPTTTEPAKQEEHAGHPPR</sequence>
<dbReference type="GO" id="GO:0005576">
    <property type="term" value="C:extracellular region"/>
    <property type="evidence" value="ECO:0007669"/>
    <property type="project" value="TreeGrafter"/>
</dbReference>
<dbReference type="Gene3D" id="1.10.101.10">
    <property type="entry name" value="PGBD-like superfamily/PGBD"/>
    <property type="match status" value="1"/>
</dbReference>
<dbReference type="GO" id="GO:0071555">
    <property type="term" value="P:cell wall organization"/>
    <property type="evidence" value="ECO:0007669"/>
    <property type="project" value="UniProtKB-UniRule"/>
</dbReference>
<feature type="compositionally biased region" description="Basic and acidic residues" evidence="8">
    <location>
        <begin position="472"/>
        <end position="483"/>
    </location>
</feature>
<dbReference type="PROSITE" id="PS52029">
    <property type="entry name" value="LD_TPASE"/>
    <property type="match status" value="1"/>
</dbReference>
<dbReference type="AlphaFoldDB" id="A0A6J4MBS0"/>
<evidence type="ECO:0000256" key="4">
    <source>
        <dbReference type="ARBA" id="ARBA00022960"/>
    </source>
</evidence>
<dbReference type="Pfam" id="PF03734">
    <property type="entry name" value="YkuD"/>
    <property type="match status" value="1"/>
</dbReference>
<comment type="pathway">
    <text evidence="1 7">Cell wall biogenesis; peptidoglycan biosynthesis.</text>
</comment>
<dbReference type="CDD" id="cd00118">
    <property type="entry name" value="LysM"/>
    <property type="match status" value="1"/>
</dbReference>
<dbReference type="GO" id="GO:0016740">
    <property type="term" value="F:transferase activity"/>
    <property type="evidence" value="ECO:0007669"/>
    <property type="project" value="UniProtKB-KW"/>
</dbReference>
<evidence type="ECO:0000256" key="1">
    <source>
        <dbReference type="ARBA" id="ARBA00004752"/>
    </source>
</evidence>
<feature type="active site" description="Nucleophile" evidence="7">
    <location>
        <position position="374"/>
    </location>
</feature>
<reference evidence="10" key="1">
    <citation type="submission" date="2020-02" db="EMBL/GenBank/DDBJ databases">
        <authorList>
            <person name="Meier V. D."/>
        </authorList>
    </citation>
    <scope>NUCLEOTIDE SEQUENCE</scope>
    <source>
        <strain evidence="10">AVDCRST_MAG89</strain>
    </source>
</reference>
<dbReference type="CDD" id="cd16913">
    <property type="entry name" value="YkuD_like"/>
    <property type="match status" value="1"/>
</dbReference>
<dbReference type="GO" id="GO:0008360">
    <property type="term" value="P:regulation of cell shape"/>
    <property type="evidence" value="ECO:0007669"/>
    <property type="project" value="UniProtKB-UniRule"/>
</dbReference>
<feature type="compositionally biased region" description="Basic and acidic residues" evidence="8">
    <location>
        <begin position="396"/>
        <end position="407"/>
    </location>
</feature>
<accession>A0A6J4MBS0</accession>
<protein>
    <recommendedName>
        <fullName evidence="9">L,D-TPase catalytic domain-containing protein</fullName>
    </recommendedName>
</protein>
<dbReference type="PANTHER" id="PTHR30582">
    <property type="entry name" value="L,D-TRANSPEPTIDASE"/>
    <property type="match status" value="1"/>
</dbReference>
<dbReference type="PANTHER" id="PTHR30582:SF30">
    <property type="entry name" value="BLR4375 PROTEIN"/>
    <property type="match status" value="1"/>
</dbReference>
<keyword evidence="6 7" id="KW-0961">Cell wall biogenesis/degradation</keyword>
<dbReference type="InterPro" id="IPR038063">
    <property type="entry name" value="Transpep_catalytic_dom"/>
</dbReference>
<feature type="region of interest" description="Disordered" evidence="8">
    <location>
        <begin position="396"/>
        <end position="504"/>
    </location>
</feature>
<dbReference type="Gene3D" id="2.40.440.10">
    <property type="entry name" value="L,D-transpeptidase catalytic domain-like"/>
    <property type="match status" value="1"/>
</dbReference>
<dbReference type="PROSITE" id="PS51257">
    <property type="entry name" value="PROKAR_LIPOPROTEIN"/>
    <property type="match status" value="1"/>
</dbReference>
<feature type="domain" description="L,D-TPase catalytic" evidence="9">
    <location>
        <begin position="265"/>
        <end position="398"/>
    </location>
</feature>
<evidence type="ECO:0000313" key="10">
    <source>
        <dbReference type="EMBL" id="CAA9353519.1"/>
    </source>
</evidence>
<dbReference type="Pfam" id="PF01471">
    <property type="entry name" value="PG_binding_1"/>
    <property type="match status" value="1"/>
</dbReference>
<feature type="compositionally biased region" description="Low complexity" evidence="8">
    <location>
        <begin position="409"/>
        <end position="449"/>
    </location>
</feature>
<dbReference type="InterPro" id="IPR036366">
    <property type="entry name" value="PGBDSf"/>
</dbReference>
<keyword evidence="3" id="KW-0808">Transferase</keyword>